<feature type="binding site" evidence="3">
    <location>
        <position position="181"/>
    </location>
    <ligand>
        <name>Cu cation</name>
        <dbReference type="ChEBI" id="CHEBI:23378"/>
    </ligand>
</feature>
<sequence>MDRRSRPGARELLSMTHSTLSRRGLLLSGGTALAALALAGCDNGKVLPASFNGVDISGATYAQDFRLTDPDGRERTLADFKGKAVMMFFGFTQCPDVCPTALVRAAEIRRLLGTDGERLQVIFVTVDPERDTPVVLKAYTQAFDPSFIGLYGDAQKTSDTAKEFKVFYKKVPTGSSYTMDHSAFSYVFDPRGKIRLVLRHEQSAQECADDLRKILQA</sequence>
<dbReference type="EMBL" id="LVHG01000086">
    <property type="protein sequence ID" value="OAK57898.1"/>
    <property type="molecule type" value="Genomic_DNA"/>
</dbReference>
<feature type="binding site" evidence="3">
    <location>
        <position position="98"/>
    </location>
    <ligand>
        <name>Cu cation</name>
        <dbReference type="ChEBI" id="CHEBI:23378"/>
    </ligand>
</feature>
<dbReference type="SUPFAM" id="SSF52833">
    <property type="entry name" value="Thioredoxin-like"/>
    <property type="match status" value="1"/>
</dbReference>
<protein>
    <submittedName>
        <fullName evidence="6">Photosynthetic protein synthase I</fullName>
    </submittedName>
</protein>
<feature type="domain" description="Thioredoxin" evidence="5">
    <location>
        <begin position="56"/>
        <end position="217"/>
    </location>
</feature>
<feature type="disulfide bond" description="Redox-active" evidence="4">
    <location>
        <begin position="94"/>
        <end position="98"/>
    </location>
</feature>
<evidence type="ECO:0000256" key="1">
    <source>
        <dbReference type="ARBA" id="ARBA00010996"/>
    </source>
</evidence>
<dbReference type="PROSITE" id="PS51352">
    <property type="entry name" value="THIOREDOXIN_2"/>
    <property type="match status" value="1"/>
</dbReference>
<dbReference type="PANTHER" id="PTHR12151:SF25">
    <property type="entry name" value="LINALOOL DEHYDRATASE_ISOMERASE DOMAIN-CONTAINING PROTEIN"/>
    <property type="match status" value="1"/>
</dbReference>
<feature type="binding site" evidence="3">
    <location>
        <position position="94"/>
    </location>
    <ligand>
        <name>Cu cation</name>
        <dbReference type="ChEBI" id="CHEBI:23378"/>
    </ligand>
</feature>
<comment type="caution">
    <text evidence="6">The sequence shown here is derived from an EMBL/GenBank/DDBJ whole genome shotgun (WGS) entry which is preliminary data.</text>
</comment>
<dbReference type="PROSITE" id="PS51318">
    <property type="entry name" value="TAT"/>
    <property type="match status" value="1"/>
</dbReference>
<reference evidence="6 7" key="1">
    <citation type="submission" date="2016-03" db="EMBL/GenBank/DDBJ databases">
        <title>Genome sequence of Variovorax paradoxus KB5.</title>
        <authorList>
            <person name="Jeong H."/>
            <person name="Hong C.E."/>
            <person name="Jo S.H."/>
            <person name="Park J.M."/>
        </authorList>
    </citation>
    <scope>NUCLEOTIDE SEQUENCE [LARGE SCALE GENOMIC DNA]</scope>
    <source>
        <strain evidence="6 7">KB5</strain>
    </source>
</reference>
<proteinExistence type="inferred from homology"/>
<dbReference type="InterPro" id="IPR036249">
    <property type="entry name" value="Thioredoxin-like_sf"/>
</dbReference>
<keyword evidence="2 3" id="KW-0186">Copper</keyword>
<dbReference type="GO" id="GO:0046872">
    <property type="term" value="F:metal ion binding"/>
    <property type="evidence" value="ECO:0007669"/>
    <property type="project" value="UniProtKB-KW"/>
</dbReference>
<dbReference type="InterPro" id="IPR003782">
    <property type="entry name" value="SCO1/SenC"/>
</dbReference>
<dbReference type="InterPro" id="IPR013766">
    <property type="entry name" value="Thioredoxin_domain"/>
</dbReference>
<dbReference type="PANTHER" id="PTHR12151">
    <property type="entry name" value="ELECTRON TRANSPORT PROTIN SCO1/SENC FAMILY MEMBER"/>
    <property type="match status" value="1"/>
</dbReference>
<accession>A0AA91I7Z9</accession>
<keyword evidence="3" id="KW-0479">Metal-binding</keyword>
<gene>
    <name evidence="6" type="ORF">A3K87_29805</name>
</gene>
<evidence type="ECO:0000259" key="5">
    <source>
        <dbReference type="PROSITE" id="PS51352"/>
    </source>
</evidence>
<evidence type="ECO:0000256" key="4">
    <source>
        <dbReference type="PIRSR" id="PIRSR603782-2"/>
    </source>
</evidence>
<name>A0AA91I7Z9_VARPD</name>
<comment type="similarity">
    <text evidence="1">Belongs to the SCO1/2 family.</text>
</comment>
<dbReference type="InterPro" id="IPR006311">
    <property type="entry name" value="TAT_signal"/>
</dbReference>
<evidence type="ECO:0000313" key="6">
    <source>
        <dbReference type="EMBL" id="OAK57898.1"/>
    </source>
</evidence>
<dbReference type="CDD" id="cd02968">
    <property type="entry name" value="SCO"/>
    <property type="match status" value="1"/>
</dbReference>
<evidence type="ECO:0000256" key="3">
    <source>
        <dbReference type="PIRSR" id="PIRSR603782-1"/>
    </source>
</evidence>
<evidence type="ECO:0000256" key="2">
    <source>
        <dbReference type="ARBA" id="ARBA00023008"/>
    </source>
</evidence>
<organism evidence="6 7">
    <name type="scientific">Variovorax paradoxus</name>
    <dbReference type="NCBI Taxonomy" id="34073"/>
    <lineage>
        <taxon>Bacteria</taxon>
        <taxon>Pseudomonadati</taxon>
        <taxon>Pseudomonadota</taxon>
        <taxon>Betaproteobacteria</taxon>
        <taxon>Burkholderiales</taxon>
        <taxon>Comamonadaceae</taxon>
        <taxon>Variovorax</taxon>
    </lineage>
</organism>
<keyword evidence="4" id="KW-1015">Disulfide bond</keyword>
<dbReference type="AlphaFoldDB" id="A0AA91I7Z9"/>
<dbReference type="Gene3D" id="3.40.30.10">
    <property type="entry name" value="Glutaredoxin"/>
    <property type="match status" value="1"/>
</dbReference>
<dbReference type="Proteomes" id="UP000077852">
    <property type="component" value="Unassembled WGS sequence"/>
</dbReference>
<dbReference type="FunFam" id="3.40.30.10:FF:000013">
    <property type="entry name" value="Blast:Protein SCO1 homolog, mitochondrial"/>
    <property type="match status" value="1"/>
</dbReference>
<dbReference type="Pfam" id="PF02630">
    <property type="entry name" value="SCO1-SenC"/>
    <property type="match status" value="1"/>
</dbReference>
<evidence type="ECO:0000313" key="7">
    <source>
        <dbReference type="Proteomes" id="UP000077852"/>
    </source>
</evidence>